<keyword evidence="4" id="KW-1185">Reference proteome</keyword>
<feature type="transmembrane region" description="Helical" evidence="1">
    <location>
        <begin position="41"/>
        <end position="58"/>
    </location>
</feature>
<keyword evidence="1" id="KW-1133">Transmembrane helix</keyword>
<dbReference type="Proteomes" id="UP000672602">
    <property type="component" value="Unassembled WGS sequence"/>
</dbReference>
<dbReference type="RefSeq" id="WP_210680202.1">
    <property type="nucleotide sequence ID" value="NZ_JAGMWN010000001.1"/>
</dbReference>
<evidence type="ECO:0000259" key="2">
    <source>
        <dbReference type="Pfam" id="PF00487"/>
    </source>
</evidence>
<dbReference type="GO" id="GO:0042284">
    <property type="term" value="F:sphingolipid delta-4 desaturase activity"/>
    <property type="evidence" value="ECO:0007669"/>
    <property type="project" value="TreeGrafter"/>
</dbReference>
<dbReference type="PANTHER" id="PTHR12879">
    <property type="entry name" value="SPHINGOLIPID DELTA 4 DESATURASE/C-4 HYDROXYLASE PROTEIN DES2"/>
    <property type="match status" value="1"/>
</dbReference>
<dbReference type="EMBL" id="JAGMWN010000001">
    <property type="protein sequence ID" value="MBP5855623.1"/>
    <property type="molecule type" value="Genomic_DNA"/>
</dbReference>
<sequence length="308" mass="34517">MKQGLPKDWSRVSNCYGVAISSRILLPFLGAFVVAPYLVTFSPWLAIPVVLTMGIYGYKISFILHDCSHNALFSRKSVNLWVGRVCGWMVGVNYDVFRQTHLLHHSHNGQGLDPQHGEVNGFGGASRGKLLHHLLTPLLGMRAPEIILGYGGGYLEAEEGEQATLERVADEGRRTRILWLGGTGLTQIVLALIVANFGMVPWAVLLYPLAVVTVGLFLARMRTFAEHCRPEGVETPDFTRSHRPNWVDSLLLYDAHFNYHLEHHLFPQIPSNRLRNLYDKFGEQYHTEATIASSMFATVARRVLDARG</sequence>
<gene>
    <name evidence="3" type="ORF">KAJ83_01275</name>
</gene>
<evidence type="ECO:0000256" key="1">
    <source>
        <dbReference type="SAM" id="Phobius"/>
    </source>
</evidence>
<dbReference type="Pfam" id="PF00487">
    <property type="entry name" value="FA_desaturase"/>
    <property type="match status" value="1"/>
</dbReference>
<evidence type="ECO:0000313" key="4">
    <source>
        <dbReference type="Proteomes" id="UP000672602"/>
    </source>
</evidence>
<dbReference type="GO" id="GO:0016020">
    <property type="term" value="C:membrane"/>
    <property type="evidence" value="ECO:0007669"/>
    <property type="project" value="GOC"/>
</dbReference>
<keyword evidence="1" id="KW-0472">Membrane</keyword>
<feature type="domain" description="Fatty acid desaturase" evidence="2">
    <location>
        <begin position="43"/>
        <end position="286"/>
    </location>
</feature>
<evidence type="ECO:0000313" key="3">
    <source>
        <dbReference type="EMBL" id="MBP5855623.1"/>
    </source>
</evidence>
<dbReference type="GO" id="GO:0046513">
    <property type="term" value="P:ceramide biosynthetic process"/>
    <property type="evidence" value="ECO:0007669"/>
    <property type="project" value="TreeGrafter"/>
</dbReference>
<protein>
    <submittedName>
        <fullName evidence="3">Fatty acid desaturase</fullName>
        <ecNumber evidence="3">1.14.19.-</ecNumber>
    </submittedName>
</protein>
<keyword evidence="1" id="KW-0812">Transmembrane</keyword>
<reference evidence="3" key="1">
    <citation type="submission" date="2021-04" db="EMBL/GenBank/DDBJ databases">
        <authorList>
            <person name="Zhang D.-C."/>
        </authorList>
    </citation>
    <scope>NUCLEOTIDE SEQUENCE</scope>
    <source>
        <strain evidence="3">CGMCC 1.15697</strain>
    </source>
</reference>
<keyword evidence="3" id="KW-0560">Oxidoreductase</keyword>
<dbReference type="AlphaFoldDB" id="A0A8J7SGC0"/>
<feature type="transmembrane region" description="Helical" evidence="1">
    <location>
        <begin position="177"/>
        <end position="194"/>
    </location>
</feature>
<comment type="caution">
    <text evidence="3">The sequence shown here is derived from an EMBL/GenBank/DDBJ whole genome shotgun (WGS) entry which is preliminary data.</text>
</comment>
<proteinExistence type="predicted"/>
<dbReference type="PANTHER" id="PTHR12879:SF8">
    <property type="entry name" value="SPHINGOLIPID DELTA(4)-DESATURASE DES1"/>
    <property type="match status" value="1"/>
</dbReference>
<accession>A0A8J7SGC0</accession>
<dbReference type="EC" id="1.14.19.-" evidence="3"/>
<feature type="transmembrane region" description="Helical" evidence="1">
    <location>
        <begin position="12"/>
        <end position="35"/>
    </location>
</feature>
<feature type="transmembrane region" description="Helical" evidence="1">
    <location>
        <begin position="200"/>
        <end position="219"/>
    </location>
</feature>
<dbReference type="InterPro" id="IPR005804">
    <property type="entry name" value="FA_desaturase_dom"/>
</dbReference>
<organism evidence="3 4">
    <name type="scientific">Marivibrio halodurans</name>
    <dbReference type="NCBI Taxonomy" id="2039722"/>
    <lineage>
        <taxon>Bacteria</taxon>
        <taxon>Pseudomonadati</taxon>
        <taxon>Pseudomonadota</taxon>
        <taxon>Alphaproteobacteria</taxon>
        <taxon>Rhodospirillales</taxon>
        <taxon>Rhodospirillaceae</taxon>
        <taxon>Marivibrio</taxon>
    </lineage>
</organism>
<name>A0A8J7SGC0_9PROT</name>